<dbReference type="OrthoDB" id="6422873at2759"/>
<sequence length="187" mass="21707">MAIIEKWGELNKLRFRPQKSLMLPITYRRRLSLVDPPEVKLYGQVIRAVAELTYLGVKWDGGLTFHSHFKDKKVAMDSLIYRLTITVCKWYSKQPSLLKKIYKGTLEPKALFGHSTWGYRLCLKTFCEYLNVMHRPPLLAITKEYRTSSTLSLQVLAGLPPLDLRAIEVYSAFFVPRARQDVTVHYV</sequence>
<organism evidence="1 2">
    <name type="scientific">Araneus ventricosus</name>
    <name type="common">Orbweaver spider</name>
    <name type="synonym">Epeira ventricosa</name>
    <dbReference type="NCBI Taxonomy" id="182803"/>
    <lineage>
        <taxon>Eukaryota</taxon>
        <taxon>Metazoa</taxon>
        <taxon>Ecdysozoa</taxon>
        <taxon>Arthropoda</taxon>
        <taxon>Chelicerata</taxon>
        <taxon>Arachnida</taxon>
        <taxon>Araneae</taxon>
        <taxon>Araneomorphae</taxon>
        <taxon>Entelegynae</taxon>
        <taxon>Araneoidea</taxon>
        <taxon>Araneidae</taxon>
        <taxon>Araneus</taxon>
    </lineage>
</organism>
<gene>
    <name evidence="1" type="ORF">AVEN_265017_1</name>
</gene>
<comment type="caution">
    <text evidence="1">The sequence shown here is derived from an EMBL/GenBank/DDBJ whole genome shotgun (WGS) entry which is preliminary data.</text>
</comment>
<dbReference type="Proteomes" id="UP000499080">
    <property type="component" value="Unassembled WGS sequence"/>
</dbReference>
<dbReference type="EMBL" id="BGPR01000614">
    <property type="protein sequence ID" value="GBM28561.1"/>
    <property type="molecule type" value="Genomic_DNA"/>
</dbReference>
<evidence type="ECO:0000313" key="1">
    <source>
        <dbReference type="EMBL" id="GBM28561.1"/>
    </source>
</evidence>
<name>A0A4Y2EIC8_ARAVE</name>
<keyword evidence="2" id="KW-1185">Reference proteome</keyword>
<dbReference type="AlphaFoldDB" id="A0A4Y2EIC8"/>
<protein>
    <submittedName>
        <fullName evidence="1">Uncharacterized protein</fullName>
    </submittedName>
</protein>
<reference evidence="1 2" key="1">
    <citation type="journal article" date="2019" name="Sci. Rep.">
        <title>Orb-weaving spider Araneus ventricosus genome elucidates the spidroin gene catalogue.</title>
        <authorList>
            <person name="Kono N."/>
            <person name="Nakamura H."/>
            <person name="Ohtoshi R."/>
            <person name="Moran D.A.P."/>
            <person name="Shinohara A."/>
            <person name="Yoshida Y."/>
            <person name="Fujiwara M."/>
            <person name="Mori M."/>
            <person name="Tomita M."/>
            <person name="Arakawa K."/>
        </authorList>
    </citation>
    <scope>NUCLEOTIDE SEQUENCE [LARGE SCALE GENOMIC DNA]</scope>
</reference>
<accession>A0A4Y2EIC8</accession>
<evidence type="ECO:0000313" key="2">
    <source>
        <dbReference type="Proteomes" id="UP000499080"/>
    </source>
</evidence>
<proteinExistence type="predicted"/>